<gene>
    <name evidence="6" type="ORF">NOF53_19690</name>
</gene>
<dbReference type="InterPro" id="IPR050109">
    <property type="entry name" value="HTH-type_TetR-like_transc_reg"/>
</dbReference>
<accession>A0ABT1QGF5</accession>
<evidence type="ECO:0000256" key="1">
    <source>
        <dbReference type="ARBA" id="ARBA00023015"/>
    </source>
</evidence>
<evidence type="ECO:0000256" key="4">
    <source>
        <dbReference type="PROSITE-ProRule" id="PRU00335"/>
    </source>
</evidence>
<dbReference type="SUPFAM" id="SSF46689">
    <property type="entry name" value="Homeodomain-like"/>
    <property type="match status" value="1"/>
</dbReference>
<dbReference type="Pfam" id="PF13305">
    <property type="entry name" value="TetR_C_33"/>
    <property type="match status" value="1"/>
</dbReference>
<dbReference type="Pfam" id="PF00440">
    <property type="entry name" value="TetR_N"/>
    <property type="match status" value="1"/>
</dbReference>
<dbReference type="InterPro" id="IPR025996">
    <property type="entry name" value="MT1864/Rv1816-like_C"/>
</dbReference>
<dbReference type="PROSITE" id="PS50977">
    <property type="entry name" value="HTH_TETR_2"/>
    <property type="match status" value="1"/>
</dbReference>
<dbReference type="PANTHER" id="PTHR30055">
    <property type="entry name" value="HTH-TYPE TRANSCRIPTIONAL REGULATOR RUTR"/>
    <property type="match status" value="1"/>
</dbReference>
<dbReference type="InterPro" id="IPR036271">
    <property type="entry name" value="Tet_transcr_reg_TetR-rel_C_sf"/>
</dbReference>
<feature type="domain" description="HTH tetR-type" evidence="5">
    <location>
        <begin position="14"/>
        <end position="74"/>
    </location>
</feature>
<dbReference type="InterPro" id="IPR009057">
    <property type="entry name" value="Homeodomain-like_sf"/>
</dbReference>
<evidence type="ECO:0000313" key="6">
    <source>
        <dbReference type="EMBL" id="MCQ4121359.1"/>
    </source>
</evidence>
<evidence type="ECO:0000259" key="5">
    <source>
        <dbReference type="PROSITE" id="PS50977"/>
    </source>
</evidence>
<dbReference type="PRINTS" id="PR00455">
    <property type="entry name" value="HTHTETR"/>
</dbReference>
<keyword evidence="2 4" id="KW-0238">DNA-binding</keyword>
<name>A0ABT1QGF5_9NOCA</name>
<keyword evidence="3" id="KW-0804">Transcription</keyword>
<protein>
    <submittedName>
        <fullName evidence="6">TetR/AcrR family transcriptional regulator</fullName>
    </submittedName>
</protein>
<comment type="caution">
    <text evidence="6">The sequence shown here is derived from an EMBL/GenBank/DDBJ whole genome shotgun (WGS) entry which is preliminary data.</text>
</comment>
<dbReference type="RefSeq" id="WP_255971813.1">
    <property type="nucleotide sequence ID" value="NZ_JANFQF010000017.1"/>
</dbReference>
<keyword evidence="7" id="KW-1185">Reference proteome</keyword>
<feature type="DNA-binding region" description="H-T-H motif" evidence="4">
    <location>
        <begin position="37"/>
        <end position="56"/>
    </location>
</feature>
<dbReference type="Gene3D" id="1.10.357.10">
    <property type="entry name" value="Tetracycline Repressor, domain 2"/>
    <property type="match status" value="1"/>
</dbReference>
<sequence length="202" mass="21704">MNISNSPSPARRRSRVRADILAAAAAEISEAGVEKASLRAIARRVGISHQALSYHFTDRRAVLTALAVDGFRQLVALSADAVEQVESDAPLGHRAAAIGIAYVRFAERNRPLFTLMLGSAQIDPTDEELVAARLAMWILLLATATTENDNGWGGSADPETMAILAWMIVHGMATIGDLIPTDVDPGDLVLILNRAIAIREDR</sequence>
<dbReference type="SUPFAM" id="SSF48498">
    <property type="entry name" value="Tetracyclin repressor-like, C-terminal domain"/>
    <property type="match status" value="1"/>
</dbReference>
<reference evidence="6 7" key="1">
    <citation type="submission" date="2022-07" db="EMBL/GenBank/DDBJ databases">
        <title>Degradation activity of malathion, p-nitrophenol and potential low-temperature adaptation strategy of Rhodococcus sp. FXJ9.536.</title>
        <authorList>
            <person name="Huang J."/>
            <person name="Huang Y."/>
        </authorList>
    </citation>
    <scope>NUCLEOTIDE SEQUENCE [LARGE SCALE GENOMIC DNA]</scope>
    <source>
        <strain evidence="6 7">FXJ9.536</strain>
    </source>
</reference>
<dbReference type="EMBL" id="JANFQF010000017">
    <property type="protein sequence ID" value="MCQ4121359.1"/>
    <property type="molecule type" value="Genomic_DNA"/>
</dbReference>
<proteinExistence type="predicted"/>
<evidence type="ECO:0000256" key="3">
    <source>
        <dbReference type="ARBA" id="ARBA00023163"/>
    </source>
</evidence>
<dbReference type="Proteomes" id="UP001524501">
    <property type="component" value="Unassembled WGS sequence"/>
</dbReference>
<organism evidence="6 7">
    <name type="scientific">Rhodococcus tibetensis</name>
    <dbReference type="NCBI Taxonomy" id="2965064"/>
    <lineage>
        <taxon>Bacteria</taxon>
        <taxon>Bacillati</taxon>
        <taxon>Actinomycetota</taxon>
        <taxon>Actinomycetes</taxon>
        <taxon>Mycobacteriales</taxon>
        <taxon>Nocardiaceae</taxon>
        <taxon>Rhodococcus</taxon>
    </lineage>
</organism>
<evidence type="ECO:0000256" key="2">
    <source>
        <dbReference type="ARBA" id="ARBA00023125"/>
    </source>
</evidence>
<evidence type="ECO:0000313" key="7">
    <source>
        <dbReference type="Proteomes" id="UP001524501"/>
    </source>
</evidence>
<keyword evidence="1" id="KW-0805">Transcription regulation</keyword>
<dbReference type="InterPro" id="IPR001647">
    <property type="entry name" value="HTH_TetR"/>
</dbReference>
<dbReference type="PANTHER" id="PTHR30055:SF220">
    <property type="entry name" value="TETR-FAMILY REGULATORY PROTEIN"/>
    <property type="match status" value="1"/>
</dbReference>